<dbReference type="Gene3D" id="3.10.620.30">
    <property type="match status" value="1"/>
</dbReference>
<dbReference type="Proteomes" id="UP001366060">
    <property type="component" value="Unassembled WGS sequence"/>
</dbReference>
<evidence type="ECO:0000313" key="3">
    <source>
        <dbReference type="EMBL" id="MEL0660547.1"/>
    </source>
</evidence>
<feature type="transmembrane region" description="Helical" evidence="1">
    <location>
        <begin position="80"/>
        <end position="97"/>
    </location>
</feature>
<keyword evidence="1" id="KW-0472">Membrane</keyword>
<dbReference type="SMART" id="SM00460">
    <property type="entry name" value="TGc"/>
    <property type="match status" value="1"/>
</dbReference>
<evidence type="ECO:0000256" key="1">
    <source>
        <dbReference type="SAM" id="Phobius"/>
    </source>
</evidence>
<protein>
    <submittedName>
        <fullName evidence="3">DUF3488 and transglutaminase-like domain-containing protein</fullName>
    </submittedName>
</protein>
<accession>A0ABU9HG46</accession>
<feature type="transmembrane region" description="Helical" evidence="1">
    <location>
        <begin position="104"/>
        <end position="121"/>
    </location>
</feature>
<feature type="transmembrane region" description="Helical" evidence="1">
    <location>
        <begin position="550"/>
        <end position="573"/>
    </location>
</feature>
<dbReference type="PANTHER" id="PTHR42736:SF1">
    <property type="entry name" value="PROTEIN-GLUTAMINE GAMMA-GLUTAMYLTRANSFERASE"/>
    <property type="match status" value="1"/>
</dbReference>
<organism evidence="3 4">
    <name type="scientific">Psychromonas arctica</name>
    <dbReference type="NCBI Taxonomy" id="168275"/>
    <lineage>
        <taxon>Bacteria</taxon>
        <taxon>Pseudomonadati</taxon>
        <taxon>Pseudomonadota</taxon>
        <taxon>Gammaproteobacteria</taxon>
        <taxon>Alteromonadales</taxon>
        <taxon>Psychromonadaceae</taxon>
        <taxon>Psychromonas</taxon>
    </lineage>
</organism>
<sequence>MPEFLTRQSLSLIVFSYALVIVLLADQVNAVLIIFGVLCAAWRIALFTGRVTALNKIITNSISVVCIAIIVLMVYKLGVLNILVHVILLGFSLKFLELKSVRDVHFFVNTGLVLVAVFLVFNHTILMASAAAIVACLLLMILLSIHGAALNTKPQLKMLSKILVLSLPLAIILFLVLPRLPSMWQMPLQNKATTGLTDSVSPGSIAELSQSSALAFRASFNGEPPKGQARYWRVLTLDEFDGKTWSQSSSLKREERRVRRGQQIEYELIDKQSSYQLILEPHYKHYVPSLDFAYSSNDSTLLSDFSLRSIEPVYKRQAFEIEQYKQVDGFVNTAESLQKYTQLPNKIAAKDNPKTREWVDNKLAAGVDKYTILEQLLAMFNKGDFRYTLKPPLLGEQQIDDFLFSSQAGFCVHYASTYLYVARVLDVPARMVAGYLGGEWDNSNAFLSVRQYDAHAWVEIWKDKQWVRVDPTAYVSPERVEQGILQSLDDQSEFLSGQYLSLRHWQNNQLFNQITNFLDRADYFWAVWVINYDNQKQLEILKRLLSNIPWLNLSMLILLLLFLGATITALWIFKPWQVEKLSIEDRLFNKLYEKVTKKYLTRSKGQTVADYCKTLGELKVNAQPSLLKFATLYNQIKYQASLTSSQKSLLIAELVVLKKAINKQCKR</sequence>
<dbReference type="Pfam" id="PF11992">
    <property type="entry name" value="TgpA_N"/>
    <property type="match status" value="1"/>
</dbReference>
<feature type="transmembrane region" description="Helical" evidence="1">
    <location>
        <begin position="127"/>
        <end position="150"/>
    </location>
</feature>
<feature type="transmembrane region" description="Helical" evidence="1">
    <location>
        <begin position="12"/>
        <end position="45"/>
    </location>
</feature>
<name>A0ABU9HG46_9GAMM</name>
<comment type="caution">
    <text evidence="3">The sequence shown here is derived from an EMBL/GenBank/DDBJ whole genome shotgun (WGS) entry which is preliminary data.</text>
</comment>
<dbReference type="PANTHER" id="PTHR42736">
    <property type="entry name" value="PROTEIN-GLUTAMINE GAMMA-GLUTAMYLTRANSFERASE"/>
    <property type="match status" value="1"/>
</dbReference>
<reference evidence="3 4" key="1">
    <citation type="submission" date="2024-02" db="EMBL/GenBank/DDBJ databases">
        <title>Bacteria isolated from the canopy kelp, Nereocystis luetkeana.</title>
        <authorList>
            <person name="Pfister C.A."/>
            <person name="Younker I.T."/>
            <person name="Light S.H."/>
        </authorList>
    </citation>
    <scope>NUCLEOTIDE SEQUENCE [LARGE SCALE GENOMIC DNA]</scope>
    <source>
        <strain evidence="3 4">TI.2.07</strain>
    </source>
</reference>
<dbReference type="InterPro" id="IPR002931">
    <property type="entry name" value="Transglutaminase-like"/>
</dbReference>
<keyword evidence="1" id="KW-0812">Transmembrane</keyword>
<evidence type="ECO:0000313" key="4">
    <source>
        <dbReference type="Proteomes" id="UP001366060"/>
    </source>
</evidence>
<dbReference type="InterPro" id="IPR038765">
    <property type="entry name" value="Papain-like_cys_pep_sf"/>
</dbReference>
<dbReference type="EMBL" id="JBAKBA010000046">
    <property type="protein sequence ID" value="MEL0660547.1"/>
    <property type="molecule type" value="Genomic_DNA"/>
</dbReference>
<keyword evidence="4" id="KW-1185">Reference proteome</keyword>
<keyword evidence="1" id="KW-1133">Transmembrane helix</keyword>
<evidence type="ECO:0000259" key="2">
    <source>
        <dbReference type="SMART" id="SM00460"/>
    </source>
</evidence>
<proteinExistence type="predicted"/>
<feature type="domain" description="Transglutaminase-like" evidence="2">
    <location>
        <begin position="403"/>
        <end position="473"/>
    </location>
</feature>
<dbReference type="InterPro" id="IPR052901">
    <property type="entry name" value="Bact_TGase-like"/>
</dbReference>
<feature type="transmembrane region" description="Helical" evidence="1">
    <location>
        <begin position="162"/>
        <end position="180"/>
    </location>
</feature>
<dbReference type="Pfam" id="PF01841">
    <property type="entry name" value="Transglut_core"/>
    <property type="match status" value="1"/>
</dbReference>
<gene>
    <name evidence="3" type="ORF">V6255_15510</name>
</gene>
<dbReference type="SUPFAM" id="SSF54001">
    <property type="entry name" value="Cysteine proteinases"/>
    <property type="match status" value="1"/>
</dbReference>
<dbReference type="InterPro" id="IPR021878">
    <property type="entry name" value="TgpA_N"/>
</dbReference>
<dbReference type="RefSeq" id="WP_341628978.1">
    <property type="nucleotide sequence ID" value="NZ_JBAKBA010000046.1"/>
</dbReference>